<keyword evidence="4 5" id="KW-0119">Carbohydrate metabolism</keyword>
<sequence>MLAALENGRILTKEGVVEGRTLLIDNAVIAGLVAPGDIPAGAHRRDLQGDLLVPGFIDTQVNGGGGVLFNDSPTVEAIAKIGAAHRPFGTTGFLPTLISDDLDVVEQALRATEQAIAQGVPGVLGVHIEGPFLNPKRKGIHDADKFRVIDDEAFALLTSLKVGKTLVTLAPERTTPEMIRRLTDAGVIVAAGHTNALHQTMRQALDHGLSGFTHLFNAMSPLTSREPGAVGAALESQEAWCGIIVDGRHVDPVTLKIALRTRPLDRFMLVTDAMPTVGMADKQFDLQGRHIRVVDGVCVDDQGTLAGSDLDMVGAMRNAITLLGLTLEDAVMMASHAPAAFLGLGGAKGQIAPGYAADLCLLDGSMQVTATWIAGQDR</sequence>
<feature type="binding site" evidence="8">
    <location>
        <position position="129"/>
    </location>
    <ligand>
        <name>Zn(2+)</name>
        <dbReference type="ChEBI" id="CHEBI:29105"/>
    </ligand>
</feature>
<comment type="caution">
    <text evidence="10">The sequence shown here is derived from an EMBL/GenBank/DDBJ whole genome shotgun (WGS) entry which is preliminary data.</text>
</comment>
<keyword evidence="2 8" id="KW-0479">Metal-binding</keyword>
<feature type="binding site" evidence="7">
    <location>
        <position position="249"/>
    </location>
    <ligand>
        <name>substrate</name>
    </ligand>
</feature>
<feature type="binding site" evidence="7">
    <location>
        <begin position="217"/>
        <end position="218"/>
    </location>
    <ligand>
        <name>substrate</name>
    </ligand>
</feature>
<evidence type="ECO:0000313" key="11">
    <source>
        <dbReference type="Proteomes" id="UP000215616"/>
    </source>
</evidence>
<feature type="domain" description="Amidohydrolase-related" evidence="9">
    <location>
        <begin position="52"/>
        <end position="375"/>
    </location>
</feature>
<evidence type="ECO:0000256" key="4">
    <source>
        <dbReference type="ARBA" id="ARBA00023277"/>
    </source>
</evidence>
<reference evidence="10 11" key="1">
    <citation type="submission" date="2017-03" db="EMBL/GenBank/DDBJ databases">
        <title>Lifting the veil on microbial sulfur biogeochemistry in mining wastewaters.</title>
        <authorList>
            <person name="Kantor R.S."/>
            <person name="Colenbrander Nelson T."/>
            <person name="Marshall S."/>
            <person name="Bennett D."/>
            <person name="Apte S."/>
            <person name="Camacho D."/>
            <person name="Thomas B.C."/>
            <person name="Warren L.A."/>
            <person name="Banfield J.F."/>
        </authorList>
    </citation>
    <scope>NUCLEOTIDE SEQUENCE [LARGE SCALE GENOMIC DNA]</scope>
    <source>
        <strain evidence="10">32-67-7</strain>
    </source>
</reference>
<evidence type="ECO:0000256" key="1">
    <source>
        <dbReference type="ARBA" id="ARBA00010716"/>
    </source>
</evidence>
<evidence type="ECO:0000256" key="3">
    <source>
        <dbReference type="ARBA" id="ARBA00022801"/>
    </source>
</evidence>
<dbReference type="Gene3D" id="2.30.40.10">
    <property type="entry name" value="Urease, subunit C, domain 1"/>
    <property type="match status" value="1"/>
</dbReference>
<dbReference type="InterPro" id="IPR003764">
    <property type="entry name" value="GlcNAc_6-P_deAcase"/>
</dbReference>
<dbReference type="SUPFAM" id="SSF51556">
    <property type="entry name" value="Metallo-dependent hydrolases"/>
    <property type="match status" value="1"/>
</dbReference>
<dbReference type="GO" id="GO:0006046">
    <property type="term" value="P:N-acetylglucosamine catabolic process"/>
    <property type="evidence" value="ECO:0007669"/>
    <property type="project" value="TreeGrafter"/>
</dbReference>
<feature type="binding site" evidence="7">
    <location>
        <position position="225"/>
    </location>
    <ligand>
        <name>substrate</name>
    </ligand>
</feature>
<feature type="active site" description="Proton donor/acceptor" evidence="6">
    <location>
        <position position="272"/>
    </location>
</feature>
<evidence type="ECO:0000256" key="2">
    <source>
        <dbReference type="ARBA" id="ARBA00022723"/>
    </source>
</evidence>
<gene>
    <name evidence="10" type="ORF">B7Z12_10785</name>
</gene>
<protein>
    <submittedName>
        <fullName evidence="10">N-acetylglucosamine-6-phosphate deacetylase</fullName>
    </submittedName>
</protein>
<organism evidence="10 11">
    <name type="scientific">Caulobacter vibrioides</name>
    <name type="common">Caulobacter crescentus</name>
    <dbReference type="NCBI Taxonomy" id="155892"/>
    <lineage>
        <taxon>Bacteria</taxon>
        <taxon>Pseudomonadati</taxon>
        <taxon>Pseudomonadota</taxon>
        <taxon>Alphaproteobacteria</taxon>
        <taxon>Caulobacterales</taxon>
        <taxon>Caulobacteraceae</taxon>
        <taxon>Caulobacter</taxon>
    </lineage>
</organism>
<name>A0A258D558_CAUVI</name>
<dbReference type="PIRSF" id="PIRSF038994">
    <property type="entry name" value="NagA"/>
    <property type="match status" value="1"/>
</dbReference>
<evidence type="ECO:0000256" key="7">
    <source>
        <dbReference type="PIRSR" id="PIRSR038994-2"/>
    </source>
</evidence>
<feature type="binding site" evidence="7">
    <location>
        <begin position="305"/>
        <end position="307"/>
    </location>
    <ligand>
        <name>substrate</name>
    </ligand>
</feature>
<dbReference type="InterPro" id="IPR006680">
    <property type="entry name" value="Amidohydro-rel"/>
</dbReference>
<dbReference type="SUPFAM" id="SSF51338">
    <property type="entry name" value="Composite domain of metallo-dependent hydrolases"/>
    <property type="match status" value="1"/>
</dbReference>
<dbReference type="Gene3D" id="3.20.20.140">
    <property type="entry name" value="Metal-dependent hydrolases"/>
    <property type="match status" value="1"/>
</dbReference>
<dbReference type="PANTHER" id="PTHR11113:SF14">
    <property type="entry name" value="N-ACETYLGLUCOSAMINE-6-PHOSPHATE DEACETYLASE"/>
    <property type="match status" value="1"/>
</dbReference>
<dbReference type="GO" id="GO:0046872">
    <property type="term" value="F:metal ion binding"/>
    <property type="evidence" value="ECO:0007669"/>
    <property type="project" value="UniProtKB-KW"/>
</dbReference>
<dbReference type="AlphaFoldDB" id="A0A258D558"/>
<evidence type="ECO:0000259" key="9">
    <source>
        <dbReference type="Pfam" id="PF01979"/>
    </source>
</evidence>
<evidence type="ECO:0000256" key="5">
    <source>
        <dbReference type="PIRNR" id="PIRNR038994"/>
    </source>
</evidence>
<comment type="similarity">
    <text evidence="1 5">Belongs to the metallo-dependent hydrolases superfamily. NagA family.</text>
</comment>
<dbReference type="FunFam" id="3.20.20.140:FF:000004">
    <property type="entry name" value="N-acetylglucosamine-6-phosphate deacetylase"/>
    <property type="match status" value="1"/>
</dbReference>
<dbReference type="InterPro" id="IPR011059">
    <property type="entry name" value="Metal-dep_hydrolase_composite"/>
</dbReference>
<feature type="binding site" evidence="8">
    <location>
        <position position="214"/>
    </location>
    <ligand>
        <name>Zn(2+)</name>
        <dbReference type="ChEBI" id="CHEBI:29105"/>
    </ligand>
</feature>
<keyword evidence="3 5" id="KW-0378">Hydrolase</keyword>
<proteinExistence type="inferred from homology"/>
<evidence type="ECO:0000256" key="6">
    <source>
        <dbReference type="PIRSR" id="PIRSR038994-1"/>
    </source>
</evidence>
<accession>A0A258D558</accession>
<evidence type="ECO:0000256" key="8">
    <source>
        <dbReference type="PIRSR" id="PIRSR038994-3"/>
    </source>
</evidence>
<feature type="binding site" evidence="8">
    <location>
        <position position="193"/>
    </location>
    <ligand>
        <name>Zn(2+)</name>
        <dbReference type="ChEBI" id="CHEBI:29105"/>
    </ligand>
</feature>
<comment type="cofactor">
    <cofactor evidence="8">
        <name>a divalent metal cation</name>
        <dbReference type="ChEBI" id="CHEBI:60240"/>
    </cofactor>
    <text evidence="8">Binds 1 divalent metal cation per subunit.</text>
</comment>
<dbReference type="InterPro" id="IPR032466">
    <property type="entry name" value="Metal_Hydrolase"/>
</dbReference>
<dbReference type="Proteomes" id="UP000215616">
    <property type="component" value="Unassembled WGS sequence"/>
</dbReference>
<dbReference type="Pfam" id="PF01979">
    <property type="entry name" value="Amidohydro_1"/>
    <property type="match status" value="1"/>
</dbReference>
<feature type="binding site" evidence="7">
    <location>
        <position position="140"/>
    </location>
    <ligand>
        <name>substrate</name>
    </ligand>
</feature>
<dbReference type="EMBL" id="NCDQ01000158">
    <property type="protein sequence ID" value="OYX03095.1"/>
    <property type="molecule type" value="Genomic_DNA"/>
</dbReference>
<dbReference type="CDD" id="cd00854">
    <property type="entry name" value="NagA"/>
    <property type="match status" value="1"/>
</dbReference>
<evidence type="ECO:0000313" key="10">
    <source>
        <dbReference type="EMBL" id="OYX03095.1"/>
    </source>
</evidence>
<dbReference type="NCBIfam" id="TIGR00221">
    <property type="entry name" value="nagA"/>
    <property type="match status" value="1"/>
</dbReference>
<dbReference type="GO" id="GO:0008448">
    <property type="term" value="F:N-acetylglucosamine-6-phosphate deacetylase activity"/>
    <property type="evidence" value="ECO:0007669"/>
    <property type="project" value="InterPro"/>
</dbReference>
<dbReference type="PANTHER" id="PTHR11113">
    <property type="entry name" value="N-ACETYLGLUCOSAMINE-6-PHOSPHATE DEACETYLASE"/>
    <property type="match status" value="1"/>
</dbReference>